<dbReference type="InterPro" id="IPR025407">
    <property type="entry name" value="DUF4133"/>
</dbReference>
<keyword evidence="1" id="KW-0812">Transmembrane</keyword>
<comment type="caution">
    <text evidence="2">The sequence shown here is derived from an EMBL/GenBank/DDBJ whole genome shotgun (WGS) entry which is preliminary data.</text>
</comment>
<keyword evidence="3" id="KW-1185">Reference proteome</keyword>
<sequence>MSSIYQINKGINKPIEFRGLYGQYIAYLAVGLVLLLLSFTLMYILGVPLVVVVPVIVLLGAALFLVVSRLSKRFGVHGLSKYFAKRGLPAYLKFSSRRVFTGLQVAQSNAERQRV</sequence>
<evidence type="ECO:0000313" key="2">
    <source>
        <dbReference type="EMBL" id="TCC98861.1"/>
    </source>
</evidence>
<dbReference type="EMBL" id="SJSM01000002">
    <property type="protein sequence ID" value="TCC98861.1"/>
    <property type="molecule type" value="Genomic_DNA"/>
</dbReference>
<name>A0A4R0NEJ4_9SPHI</name>
<keyword evidence="1" id="KW-0472">Membrane</keyword>
<keyword evidence="1" id="KW-1133">Transmembrane helix</keyword>
<evidence type="ECO:0000256" key="1">
    <source>
        <dbReference type="SAM" id="Phobius"/>
    </source>
</evidence>
<protein>
    <submittedName>
        <fullName evidence="2">DUF4133 domain-containing protein</fullName>
    </submittedName>
</protein>
<reference evidence="2 3" key="1">
    <citation type="submission" date="2019-02" db="EMBL/GenBank/DDBJ databases">
        <title>Pedobacter sp. RP-3-8 sp. nov., isolated from Arctic soil.</title>
        <authorList>
            <person name="Dahal R.H."/>
        </authorList>
    </citation>
    <scope>NUCLEOTIDE SEQUENCE [LARGE SCALE GENOMIC DNA]</scope>
    <source>
        <strain evidence="2 3">RP-3-8</strain>
    </source>
</reference>
<dbReference type="Pfam" id="PF13571">
    <property type="entry name" value="DUF4133"/>
    <property type="match status" value="1"/>
</dbReference>
<dbReference type="AlphaFoldDB" id="A0A4R0NEJ4"/>
<dbReference type="OrthoDB" id="1273979at2"/>
<dbReference type="Proteomes" id="UP000291117">
    <property type="component" value="Unassembled WGS sequence"/>
</dbReference>
<feature type="transmembrane region" description="Helical" evidence="1">
    <location>
        <begin position="51"/>
        <end position="71"/>
    </location>
</feature>
<evidence type="ECO:0000313" key="3">
    <source>
        <dbReference type="Proteomes" id="UP000291117"/>
    </source>
</evidence>
<proteinExistence type="predicted"/>
<gene>
    <name evidence="2" type="ORF">EZ444_04120</name>
</gene>
<organism evidence="2 3">
    <name type="scientific">Pedobacter hiemivivus</name>
    <dbReference type="NCBI Taxonomy" id="2530454"/>
    <lineage>
        <taxon>Bacteria</taxon>
        <taxon>Pseudomonadati</taxon>
        <taxon>Bacteroidota</taxon>
        <taxon>Sphingobacteriia</taxon>
        <taxon>Sphingobacteriales</taxon>
        <taxon>Sphingobacteriaceae</taxon>
        <taxon>Pedobacter</taxon>
    </lineage>
</organism>
<feature type="transmembrane region" description="Helical" evidence="1">
    <location>
        <begin position="21"/>
        <end position="45"/>
    </location>
</feature>
<accession>A0A4R0NEJ4</accession>